<evidence type="ECO:0000313" key="2">
    <source>
        <dbReference type="Proteomes" id="UP000886501"/>
    </source>
</evidence>
<proteinExistence type="predicted"/>
<gene>
    <name evidence="1" type="ORF">BDM02DRAFT_3182653</name>
</gene>
<organism evidence="1 2">
    <name type="scientific">Thelephora ganbajun</name>
    <name type="common">Ganba fungus</name>
    <dbReference type="NCBI Taxonomy" id="370292"/>
    <lineage>
        <taxon>Eukaryota</taxon>
        <taxon>Fungi</taxon>
        <taxon>Dikarya</taxon>
        <taxon>Basidiomycota</taxon>
        <taxon>Agaricomycotina</taxon>
        <taxon>Agaricomycetes</taxon>
        <taxon>Thelephorales</taxon>
        <taxon>Thelephoraceae</taxon>
        <taxon>Thelephora</taxon>
    </lineage>
</organism>
<dbReference type="Proteomes" id="UP000886501">
    <property type="component" value="Unassembled WGS sequence"/>
</dbReference>
<dbReference type="EMBL" id="MU117963">
    <property type="protein sequence ID" value="KAF9653649.1"/>
    <property type="molecule type" value="Genomic_DNA"/>
</dbReference>
<comment type="caution">
    <text evidence="1">The sequence shown here is derived from an EMBL/GenBank/DDBJ whole genome shotgun (WGS) entry which is preliminary data.</text>
</comment>
<accession>A0ACB6ZW42</accession>
<sequence>MSNRPTLPPLRTLGLPNPCSNLREQMAVLRVNDTNDTYDSLPSMRNLSISSSITDISRSSISPLPVTARTKLLSSSQHNVSRLPINPNRPRQGYRLVLSTLDDADALLIVPDPGEQPIAAGPDSQNTPPKPRVGRGYLLVGEAMHLHLRQKKTLKGARVHPYRFISPPSR</sequence>
<reference evidence="1" key="1">
    <citation type="submission" date="2019-10" db="EMBL/GenBank/DDBJ databases">
        <authorList>
            <consortium name="DOE Joint Genome Institute"/>
            <person name="Kuo A."/>
            <person name="Miyauchi S."/>
            <person name="Kiss E."/>
            <person name="Drula E."/>
            <person name="Kohler A."/>
            <person name="Sanchez-Garcia M."/>
            <person name="Andreopoulos B."/>
            <person name="Barry K.W."/>
            <person name="Bonito G."/>
            <person name="Buee M."/>
            <person name="Carver A."/>
            <person name="Chen C."/>
            <person name="Cichocki N."/>
            <person name="Clum A."/>
            <person name="Culley D."/>
            <person name="Crous P.W."/>
            <person name="Fauchery L."/>
            <person name="Girlanda M."/>
            <person name="Hayes R."/>
            <person name="Keri Z."/>
            <person name="Labutti K."/>
            <person name="Lipzen A."/>
            <person name="Lombard V."/>
            <person name="Magnuson J."/>
            <person name="Maillard F."/>
            <person name="Morin E."/>
            <person name="Murat C."/>
            <person name="Nolan M."/>
            <person name="Ohm R."/>
            <person name="Pangilinan J."/>
            <person name="Pereira M."/>
            <person name="Perotto S."/>
            <person name="Peter M."/>
            <person name="Riley R."/>
            <person name="Sitrit Y."/>
            <person name="Stielow B."/>
            <person name="Szollosi G."/>
            <person name="Zifcakova L."/>
            <person name="Stursova M."/>
            <person name="Spatafora J.W."/>
            <person name="Tedersoo L."/>
            <person name="Vaario L.-M."/>
            <person name="Yamada A."/>
            <person name="Yan M."/>
            <person name="Wang P."/>
            <person name="Xu J."/>
            <person name="Bruns T."/>
            <person name="Baldrian P."/>
            <person name="Vilgalys R."/>
            <person name="Henrissat B."/>
            <person name="Grigoriev I.V."/>
            <person name="Hibbett D."/>
            <person name="Nagy L.G."/>
            <person name="Martin F.M."/>
        </authorList>
    </citation>
    <scope>NUCLEOTIDE SEQUENCE</scope>
    <source>
        <strain evidence="1">P2</strain>
    </source>
</reference>
<evidence type="ECO:0000313" key="1">
    <source>
        <dbReference type="EMBL" id="KAF9653649.1"/>
    </source>
</evidence>
<reference evidence="1" key="2">
    <citation type="journal article" date="2020" name="Nat. Commun.">
        <title>Large-scale genome sequencing of mycorrhizal fungi provides insights into the early evolution of symbiotic traits.</title>
        <authorList>
            <person name="Miyauchi S."/>
            <person name="Kiss E."/>
            <person name="Kuo A."/>
            <person name="Drula E."/>
            <person name="Kohler A."/>
            <person name="Sanchez-Garcia M."/>
            <person name="Morin E."/>
            <person name="Andreopoulos B."/>
            <person name="Barry K.W."/>
            <person name="Bonito G."/>
            <person name="Buee M."/>
            <person name="Carver A."/>
            <person name="Chen C."/>
            <person name="Cichocki N."/>
            <person name="Clum A."/>
            <person name="Culley D."/>
            <person name="Crous P.W."/>
            <person name="Fauchery L."/>
            <person name="Girlanda M."/>
            <person name="Hayes R.D."/>
            <person name="Keri Z."/>
            <person name="LaButti K."/>
            <person name="Lipzen A."/>
            <person name="Lombard V."/>
            <person name="Magnuson J."/>
            <person name="Maillard F."/>
            <person name="Murat C."/>
            <person name="Nolan M."/>
            <person name="Ohm R.A."/>
            <person name="Pangilinan J."/>
            <person name="Pereira M.F."/>
            <person name="Perotto S."/>
            <person name="Peter M."/>
            <person name="Pfister S."/>
            <person name="Riley R."/>
            <person name="Sitrit Y."/>
            <person name="Stielow J.B."/>
            <person name="Szollosi G."/>
            <person name="Zifcakova L."/>
            <person name="Stursova M."/>
            <person name="Spatafora J.W."/>
            <person name="Tedersoo L."/>
            <person name="Vaario L.M."/>
            <person name="Yamada A."/>
            <person name="Yan M."/>
            <person name="Wang P."/>
            <person name="Xu J."/>
            <person name="Bruns T."/>
            <person name="Baldrian P."/>
            <person name="Vilgalys R."/>
            <person name="Dunand C."/>
            <person name="Henrissat B."/>
            <person name="Grigoriev I.V."/>
            <person name="Hibbett D."/>
            <person name="Nagy L.G."/>
            <person name="Martin F.M."/>
        </authorList>
    </citation>
    <scope>NUCLEOTIDE SEQUENCE</scope>
    <source>
        <strain evidence="1">P2</strain>
    </source>
</reference>
<name>A0ACB6ZW42_THEGA</name>
<protein>
    <submittedName>
        <fullName evidence="1">Uncharacterized protein</fullName>
    </submittedName>
</protein>
<keyword evidence="2" id="KW-1185">Reference proteome</keyword>